<dbReference type="Proteomes" id="UP000789901">
    <property type="component" value="Unassembled WGS sequence"/>
</dbReference>
<protein>
    <submittedName>
        <fullName evidence="1">44791_t:CDS:1</fullName>
    </submittedName>
</protein>
<evidence type="ECO:0000313" key="1">
    <source>
        <dbReference type="EMBL" id="CAG8817542.1"/>
    </source>
</evidence>
<reference evidence="1 2" key="1">
    <citation type="submission" date="2021-06" db="EMBL/GenBank/DDBJ databases">
        <authorList>
            <person name="Kallberg Y."/>
            <person name="Tangrot J."/>
            <person name="Rosling A."/>
        </authorList>
    </citation>
    <scope>NUCLEOTIDE SEQUENCE [LARGE SCALE GENOMIC DNA]</scope>
    <source>
        <strain evidence="1 2">120-4 pot B 10/14</strain>
    </source>
</reference>
<dbReference type="EMBL" id="CAJVQB010031866">
    <property type="protein sequence ID" value="CAG8817542.1"/>
    <property type="molecule type" value="Genomic_DNA"/>
</dbReference>
<gene>
    <name evidence="1" type="ORF">GMARGA_LOCUS26832</name>
</gene>
<keyword evidence="2" id="KW-1185">Reference proteome</keyword>
<accession>A0ABN7W5Z2</accession>
<feature type="non-terminal residue" evidence="1">
    <location>
        <position position="1"/>
    </location>
</feature>
<proteinExistence type="predicted"/>
<sequence length="77" mass="8906">ASNPLDQFFDSSGLSIQFHREKLTKTKTQKIIISQEGYNYLKALERIEDKKNKNTMDLDKYLSQNKNNAVLDTKLAI</sequence>
<name>A0ABN7W5Z2_GIGMA</name>
<organism evidence="1 2">
    <name type="scientific">Gigaspora margarita</name>
    <dbReference type="NCBI Taxonomy" id="4874"/>
    <lineage>
        <taxon>Eukaryota</taxon>
        <taxon>Fungi</taxon>
        <taxon>Fungi incertae sedis</taxon>
        <taxon>Mucoromycota</taxon>
        <taxon>Glomeromycotina</taxon>
        <taxon>Glomeromycetes</taxon>
        <taxon>Diversisporales</taxon>
        <taxon>Gigasporaceae</taxon>
        <taxon>Gigaspora</taxon>
    </lineage>
</organism>
<comment type="caution">
    <text evidence="1">The sequence shown here is derived from an EMBL/GenBank/DDBJ whole genome shotgun (WGS) entry which is preliminary data.</text>
</comment>
<evidence type="ECO:0000313" key="2">
    <source>
        <dbReference type="Proteomes" id="UP000789901"/>
    </source>
</evidence>